<evidence type="ECO:0000313" key="2">
    <source>
        <dbReference type="Proteomes" id="UP000014139"/>
    </source>
</evidence>
<name>R1I5N0_9PSEU</name>
<dbReference type="AlphaFoldDB" id="R1I5N0"/>
<dbReference type="EMBL" id="AOUO01000372">
    <property type="protein sequence ID" value="EOD65774.1"/>
    <property type="molecule type" value="Genomic_DNA"/>
</dbReference>
<sequence>MSNLTVVAGTLAAALTAAPALGGKPVADWLTVTFGLSSPAWRLLCAAAMLCSLTATIATQLVKSRNFDECLSRAQAARAGLEVLEVGLASRSIEYAEAAEEYRGCAEDLSFVDGP</sequence>
<organism evidence="1 2">
    <name type="scientific">Amycolatopsis vancoresmycina DSM 44592</name>
    <dbReference type="NCBI Taxonomy" id="1292037"/>
    <lineage>
        <taxon>Bacteria</taxon>
        <taxon>Bacillati</taxon>
        <taxon>Actinomycetota</taxon>
        <taxon>Actinomycetes</taxon>
        <taxon>Pseudonocardiales</taxon>
        <taxon>Pseudonocardiaceae</taxon>
        <taxon>Amycolatopsis</taxon>
    </lineage>
</organism>
<accession>R1I5N0</accession>
<keyword evidence="2" id="KW-1185">Reference proteome</keyword>
<reference evidence="1 2" key="1">
    <citation type="submission" date="2013-02" db="EMBL/GenBank/DDBJ databases">
        <title>Draft genome sequence of Amycolatopsis vancoresmycina strain DSM 44592T.</title>
        <authorList>
            <person name="Kumar S."/>
            <person name="Kaur N."/>
            <person name="Kaur C."/>
            <person name="Raghava G.P.S."/>
            <person name="Mayilraj S."/>
        </authorList>
    </citation>
    <scope>NUCLEOTIDE SEQUENCE [LARGE SCALE GENOMIC DNA]</scope>
    <source>
        <strain evidence="1 2">DSM 44592</strain>
    </source>
</reference>
<dbReference type="Proteomes" id="UP000014139">
    <property type="component" value="Unassembled WGS sequence"/>
</dbReference>
<dbReference type="eggNOG" id="ENOG50325F2">
    <property type="taxonomic scope" value="Bacteria"/>
</dbReference>
<protein>
    <submittedName>
        <fullName evidence="1">Membrane protein</fullName>
    </submittedName>
</protein>
<proteinExistence type="predicted"/>
<dbReference type="PATRIC" id="fig|1292037.4.peg.4696"/>
<evidence type="ECO:0000313" key="1">
    <source>
        <dbReference type="EMBL" id="EOD65774.1"/>
    </source>
</evidence>
<comment type="caution">
    <text evidence="1">The sequence shown here is derived from an EMBL/GenBank/DDBJ whole genome shotgun (WGS) entry which is preliminary data.</text>
</comment>
<gene>
    <name evidence="1" type="ORF">H480_24847</name>
</gene>